<dbReference type="AlphaFoldDB" id="A0A1F7X4U1"/>
<accession>A0A1F7X4U1</accession>
<evidence type="ECO:0000313" key="1">
    <source>
        <dbReference type="EMBL" id="OGM10001.1"/>
    </source>
</evidence>
<sequence>MSERIPAYRVRAAEVVQASTKAYFEMEAAGEVTPIQRFNAIISSEEAQQFAKVMGVSKAEMVRATLLGTPREYHEDYLGVLIEKNIVSPDEAYGIVTSLASSPVRRT</sequence>
<dbReference type="Proteomes" id="UP000176778">
    <property type="component" value="Unassembled WGS sequence"/>
</dbReference>
<reference evidence="1 2" key="1">
    <citation type="journal article" date="2016" name="Nat. Commun.">
        <title>Thousands of microbial genomes shed light on interconnected biogeochemical processes in an aquifer system.</title>
        <authorList>
            <person name="Anantharaman K."/>
            <person name="Brown C.T."/>
            <person name="Hug L.A."/>
            <person name="Sharon I."/>
            <person name="Castelle C.J."/>
            <person name="Probst A.J."/>
            <person name="Thomas B.C."/>
            <person name="Singh A."/>
            <person name="Wilkins M.J."/>
            <person name="Karaoz U."/>
            <person name="Brodie E.L."/>
            <person name="Williams K.H."/>
            <person name="Hubbard S.S."/>
            <person name="Banfield J.F."/>
        </authorList>
    </citation>
    <scope>NUCLEOTIDE SEQUENCE [LARGE SCALE GENOMIC DNA]</scope>
</reference>
<organism evidence="1 2">
    <name type="scientific">Candidatus Woesebacteria bacterium RBG_13_46_13</name>
    <dbReference type="NCBI Taxonomy" id="1802479"/>
    <lineage>
        <taxon>Bacteria</taxon>
        <taxon>Candidatus Woeseibacteriota</taxon>
    </lineage>
</organism>
<gene>
    <name evidence="1" type="ORF">A2Y68_01070</name>
</gene>
<protein>
    <submittedName>
        <fullName evidence="1">Uncharacterized protein</fullName>
    </submittedName>
</protein>
<name>A0A1F7X4U1_9BACT</name>
<comment type="caution">
    <text evidence="1">The sequence shown here is derived from an EMBL/GenBank/DDBJ whole genome shotgun (WGS) entry which is preliminary data.</text>
</comment>
<proteinExistence type="predicted"/>
<evidence type="ECO:0000313" key="2">
    <source>
        <dbReference type="Proteomes" id="UP000176778"/>
    </source>
</evidence>
<dbReference type="EMBL" id="MGFR01000002">
    <property type="protein sequence ID" value="OGM10001.1"/>
    <property type="molecule type" value="Genomic_DNA"/>
</dbReference>